<keyword evidence="4" id="KW-1185">Reference proteome</keyword>
<evidence type="ECO:0000313" key="4">
    <source>
        <dbReference type="Proteomes" id="UP000887574"/>
    </source>
</evidence>
<dbReference type="PROSITE" id="PS00118">
    <property type="entry name" value="PA2_HIS"/>
    <property type="match status" value="1"/>
</dbReference>
<feature type="chain" id="PRO_5037180375" evidence="3">
    <location>
        <begin position="23"/>
        <end position="127"/>
    </location>
</feature>
<evidence type="ECO:0000256" key="1">
    <source>
        <dbReference type="ARBA" id="ARBA00004613"/>
    </source>
</evidence>
<accession>A0A915E2G3</accession>
<dbReference type="InterPro" id="IPR053322">
    <property type="entry name" value="PLA2-like"/>
</dbReference>
<dbReference type="Gene3D" id="1.20.90.10">
    <property type="entry name" value="Phospholipase A2 domain"/>
    <property type="match status" value="1"/>
</dbReference>
<dbReference type="GO" id="GO:0050482">
    <property type="term" value="P:arachidonate secretion"/>
    <property type="evidence" value="ECO:0007669"/>
    <property type="project" value="InterPro"/>
</dbReference>
<protein>
    <submittedName>
        <fullName evidence="5">Phospholipase A2</fullName>
    </submittedName>
</protein>
<sequence length="127" mass="14015">MAQLKSSVLCTIFFSHLSQVLSEEKAWTCGSGGLSEKFSEFLTSAICADRKEASNECCRAHDLCYENQEGQEKCDDLFCNCLQDDVISPSGTPKPTAAAMTLKSLSTTYSVVTLQTKCVHWSRILEM</sequence>
<reference evidence="5" key="1">
    <citation type="submission" date="2022-11" db="UniProtKB">
        <authorList>
            <consortium name="WormBaseParasite"/>
        </authorList>
    </citation>
    <scope>IDENTIFICATION</scope>
</reference>
<dbReference type="PANTHER" id="PTHR34228">
    <property type="entry name" value="PROTEIN CBG09474-RELATED"/>
    <property type="match status" value="1"/>
</dbReference>
<dbReference type="GO" id="GO:0005576">
    <property type="term" value="C:extracellular region"/>
    <property type="evidence" value="ECO:0007669"/>
    <property type="project" value="UniProtKB-SubCell"/>
</dbReference>
<proteinExistence type="predicted"/>
<dbReference type="AlphaFoldDB" id="A0A915E2G3"/>
<keyword evidence="2" id="KW-0964">Secreted</keyword>
<dbReference type="InterPro" id="IPR036444">
    <property type="entry name" value="PLipase_A2_dom_sf"/>
</dbReference>
<name>A0A915E2G3_9BILA</name>
<dbReference type="GO" id="GO:0004623">
    <property type="term" value="F:phospholipase A2 activity"/>
    <property type="evidence" value="ECO:0007669"/>
    <property type="project" value="InterPro"/>
</dbReference>
<evidence type="ECO:0000256" key="2">
    <source>
        <dbReference type="ARBA" id="ARBA00022525"/>
    </source>
</evidence>
<evidence type="ECO:0000256" key="3">
    <source>
        <dbReference type="SAM" id="SignalP"/>
    </source>
</evidence>
<evidence type="ECO:0000313" key="5">
    <source>
        <dbReference type="WBParaSite" id="jg25766"/>
    </source>
</evidence>
<organism evidence="4 5">
    <name type="scientific">Ditylenchus dipsaci</name>
    <dbReference type="NCBI Taxonomy" id="166011"/>
    <lineage>
        <taxon>Eukaryota</taxon>
        <taxon>Metazoa</taxon>
        <taxon>Ecdysozoa</taxon>
        <taxon>Nematoda</taxon>
        <taxon>Chromadorea</taxon>
        <taxon>Rhabditida</taxon>
        <taxon>Tylenchina</taxon>
        <taxon>Tylenchomorpha</taxon>
        <taxon>Sphaerularioidea</taxon>
        <taxon>Anguinidae</taxon>
        <taxon>Anguininae</taxon>
        <taxon>Ditylenchus</taxon>
    </lineage>
</organism>
<dbReference type="InterPro" id="IPR033113">
    <property type="entry name" value="PLA2_histidine"/>
</dbReference>
<feature type="signal peptide" evidence="3">
    <location>
        <begin position="1"/>
        <end position="22"/>
    </location>
</feature>
<dbReference type="SUPFAM" id="SSF48619">
    <property type="entry name" value="Phospholipase A2, PLA2"/>
    <property type="match status" value="1"/>
</dbReference>
<dbReference type="WBParaSite" id="jg25766">
    <property type="protein sequence ID" value="jg25766"/>
    <property type="gene ID" value="jg25766"/>
</dbReference>
<dbReference type="GO" id="GO:0006644">
    <property type="term" value="P:phospholipid metabolic process"/>
    <property type="evidence" value="ECO:0007669"/>
    <property type="project" value="InterPro"/>
</dbReference>
<comment type="subcellular location">
    <subcellularLocation>
        <location evidence="1">Secreted</location>
    </subcellularLocation>
</comment>
<keyword evidence="3" id="KW-0732">Signal</keyword>
<dbReference type="Proteomes" id="UP000887574">
    <property type="component" value="Unplaced"/>
</dbReference>